<keyword evidence="6 7" id="KW-0472">Membrane</keyword>
<evidence type="ECO:0000256" key="6">
    <source>
        <dbReference type="ARBA" id="ARBA00023136"/>
    </source>
</evidence>
<keyword evidence="3 9" id="KW-0808">Transferase</keyword>
<comment type="subcellular location">
    <subcellularLocation>
        <location evidence="1">Membrane</location>
        <topology evidence="1">Multi-pass membrane protein</topology>
    </subcellularLocation>
</comment>
<feature type="transmembrane region" description="Helical" evidence="7">
    <location>
        <begin position="70"/>
        <end position="90"/>
    </location>
</feature>
<dbReference type="RefSeq" id="WP_197697095.1">
    <property type="nucleotide sequence ID" value="NZ_LT906454.1"/>
</dbReference>
<gene>
    <name evidence="9" type="primary">cpsE</name>
    <name evidence="9" type="ORF">SAMEA4504048_01342</name>
</gene>
<sequence>MYSESSTIKLIYLLCDLVAILLTCIVLSFKYPFPYLDSVLDIFVTAFVSVFLVLIANNYSRIHLAGLRELFWLSVKFIWKFLVTILLVQFAKEVILKSANLSITLDVLSLQLIVVFLSIFASRLIVYGVCRDFFSSRQKVLLISSKEKVIDMVKQLENAKFSVTAIFTKDQLDTIDIPILTDLNGVRNFLTKNELNEVFVSSESRDDYYTVQRHFQEIGLPVSISLVNENSHNRRKYSLTSLPHQLFLTSSLNISPYRYMLLKRAADIVFALLGLILVSLTYLLIYPIVQRQSKGPMIFKQKRVGQNGRVFELYKFRSMYLDAEERKEALLSKNQLSSDYMFKMDNDPRIFPFGQKLRDWSIDELPQFINVLKGDMSLIGTRPPTLEEYYKYDFRHFKRLAMKPGITGMWQVSGRSNITNFEDVVALDTYYIENWSLWLDIKIFLKTIVVVLKRDGSK</sequence>
<protein>
    <submittedName>
        <fullName evidence="9">Glycosyltransferase in exopolysaccharide biosynthesis</fullName>
        <ecNumber evidence="9">2.7.8.-</ecNumber>
    </submittedName>
</protein>
<organism evidence="9 10">
    <name type="scientific">Streptococcus acidominimus</name>
    <dbReference type="NCBI Taxonomy" id="1326"/>
    <lineage>
        <taxon>Bacteria</taxon>
        <taxon>Bacillati</taxon>
        <taxon>Bacillota</taxon>
        <taxon>Bacilli</taxon>
        <taxon>Lactobacillales</taxon>
        <taxon>Streptococcaceae</taxon>
        <taxon>Streptococcus</taxon>
    </lineage>
</organism>
<feature type="transmembrane region" description="Helical" evidence="7">
    <location>
        <begin position="110"/>
        <end position="130"/>
    </location>
</feature>
<dbReference type="AlphaFoldDB" id="A0A239X4X1"/>
<accession>A0A239X4X1</accession>
<evidence type="ECO:0000313" key="9">
    <source>
        <dbReference type="EMBL" id="SNV41456.1"/>
    </source>
</evidence>
<dbReference type="Pfam" id="PF02397">
    <property type="entry name" value="Bac_transf"/>
    <property type="match status" value="1"/>
</dbReference>
<feature type="transmembrane region" description="Helical" evidence="7">
    <location>
        <begin position="39"/>
        <end position="58"/>
    </location>
</feature>
<dbReference type="PANTHER" id="PTHR30576:SF10">
    <property type="entry name" value="SLL5057 PROTEIN"/>
    <property type="match status" value="1"/>
</dbReference>
<feature type="transmembrane region" description="Helical" evidence="7">
    <location>
        <begin position="12"/>
        <end position="33"/>
    </location>
</feature>
<dbReference type="GO" id="GO:0016780">
    <property type="term" value="F:phosphotransferase activity, for other substituted phosphate groups"/>
    <property type="evidence" value="ECO:0007669"/>
    <property type="project" value="TreeGrafter"/>
</dbReference>
<feature type="domain" description="Bacterial sugar transferase" evidence="8">
    <location>
        <begin position="263"/>
        <end position="453"/>
    </location>
</feature>
<evidence type="ECO:0000256" key="7">
    <source>
        <dbReference type="SAM" id="Phobius"/>
    </source>
</evidence>
<reference evidence="9 10" key="1">
    <citation type="submission" date="2017-06" db="EMBL/GenBank/DDBJ databases">
        <authorList>
            <consortium name="Pathogen Informatics"/>
        </authorList>
    </citation>
    <scope>NUCLEOTIDE SEQUENCE [LARGE SCALE GENOMIC DNA]</scope>
    <source>
        <strain evidence="9 10">NCTC11291</strain>
    </source>
</reference>
<dbReference type="InterPro" id="IPR003362">
    <property type="entry name" value="Bact_transf"/>
</dbReference>
<evidence type="ECO:0000256" key="2">
    <source>
        <dbReference type="ARBA" id="ARBA00006464"/>
    </source>
</evidence>
<keyword evidence="5 7" id="KW-1133">Transmembrane helix</keyword>
<dbReference type="EMBL" id="LT906454">
    <property type="protein sequence ID" value="SNV41456.1"/>
    <property type="molecule type" value="Genomic_DNA"/>
</dbReference>
<proteinExistence type="inferred from homology"/>
<evidence type="ECO:0000259" key="8">
    <source>
        <dbReference type="Pfam" id="PF02397"/>
    </source>
</evidence>
<dbReference type="PANTHER" id="PTHR30576">
    <property type="entry name" value="COLANIC BIOSYNTHESIS UDP-GLUCOSE LIPID CARRIER TRANSFERASE"/>
    <property type="match status" value="1"/>
</dbReference>
<evidence type="ECO:0000256" key="1">
    <source>
        <dbReference type="ARBA" id="ARBA00004141"/>
    </source>
</evidence>
<feature type="transmembrane region" description="Helical" evidence="7">
    <location>
        <begin position="268"/>
        <end position="289"/>
    </location>
</feature>
<evidence type="ECO:0000256" key="3">
    <source>
        <dbReference type="ARBA" id="ARBA00022679"/>
    </source>
</evidence>
<evidence type="ECO:0000256" key="4">
    <source>
        <dbReference type="ARBA" id="ARBA00022692"/>
    </source>
</evidence>
<dbReference type="NCBIfam" id="TIGR03025">
    <property type="entry name" value="EPS_sugtrans"/>
    <property type="match status" value="1"/>
</dbReference>
<dbReference type="InterPro" id="IPR017475">
    <property type="entry name" value="EPS_sugar_tfrase"/>
</dbReference>
<comment type="similarity">
    <text evidence="2">Belongs to the bacterial sugar transferase family.</text>
</comment>
<dbReference type="GO" id="GO:0016020">
    <property type="term" value="C:membrane"/>
    <property type="evidence" value="ECO:0007669"/>
    <property type="project" value="UniProtKB-SubCell"/>
</dbReference>
<name>A0A239X4X1_STRAI</name>
<dbReference type="KEGG" id="saco:SAME_01342"/>
<dbReference type="Proteomes" id="UP000215144">
    <property type="component" value="Chromosome 1"/>
</dbReference>
<evidence type="ECO:0000313" key="10">
    <source>
        <dbReference type="Proteomes" id="UP000215144"/>
    </source>
</evidence>
<dbReference type="EC" id="2.7.8.-" evidence="9"/>
<evidence type="ECO:0000256" key="5">
    <source>
        <dbReference type="ARBA" id="ARBA00022989"/>
    </source>
</evidence>
<keyword evidence="4 7" id="KW-0812">Transmembrane</keyword>